<dbReference type="AlphaFoldDB" id="A0A9P4SG37"/>
<feature type="compositionally biased region" description="Low complexity" evidence="1">
    <location>
        <begin position="239"/>
        <end position="248"/>
    </location>
</feature>
<evidence type="ECO:0000313" key="4">
    <source>
        <dbReference type="Proteomes" id="UP000799429"/>
    </source>
</evidence>
<dbReference type="InterPro" id="IPR029058">
    <property type="entry name" value="AB_hydrolase_fold"/>
</dbReference>
<reference evidence="3" key="1">
    <citation type="journal article" date="2020" name="Stud. Mycol.">
        <title>101 Dothideomycetes genomes: a test case for predicting lifestyles and emergence of pathogens.</title>
        <authorList>
            <person name="Haridas S."/>
            <person name="Albert R."/>
            <person name="Binder M."/>
            <person name="Bloem J."/>
            <person name="Labutti K."/>
            <person name="Salamov A."/>
            <person name="Andreopoulos B."/>
            <person name="Baker S."/>
            <person name="Barry K."/>
            <person name="Bills G."/>
            <person name="Bluhm B."/>
            <person name="Cannon C."/>
            <person name="Castanera R."/>
            <person name="Culley D."/>
            <person name="Daum C."/>
            <person name="Ezra D."/>
            <person name="Gonzalez J."/>
            <person name="Henrissat B."/>
            <person name="Kuo A."/>
            <person name="Liang C."/>
            <person name="Lipzen A."/>
            <person name="Lutzoni F."/>
            <person name="Magnuson J."/>
            <person name="Mondo S."/>
            <person name="Nolan M."/>
            <person name="Ohm R."/>
            <person name="Pangilinan J."/>
            <person name="Park H.-J."/>
            <person name="Ramirez L."/>
            <person name="Alfaro M."/>
            <person name="Sun H."/>
            <person name="Tritt A."/>
            <person name="Yoshinaga Y."/>
            <person name="Zwiers L.-H."/>
            <person name="Turgeon B."/>
            <person name="Goodwin S."/>
            <person name="Spatafora J."/>
            <person name="Crous P."/>
            <person name="Grigoriev I."/>
        </authorList>
    </citation>
    <scope>NUCLEOTIDE SEQUENCE</scope>
    <source>
        <strain evidence="3">CBS 101060</strain>
    </source>
</reference>
<gene>
    <name evidence="3" type="ORF">M501DRAFT_927434</name>
</gene>
<proteinExistence type="predicted"/>
<accession>A0A9P4SG37</accession>
<evidence type="ECO:0000259" key="2">
    <source>
        <dbReference type="Pfam" id="PF12697"/>
    </source>
</evidence>
<keyword evidence="4" id="KW-1185">Reference proteome</keyword>
<dbReference type="OrthoDB" id="94039at2759"/>
<dbReference type="Proteomes" id="UP000799429">
    <property type="component" value="Unassembled WGS sequence"/>
</dbReference>
<feature type="domain" description="AB hydrolase-1" evidence="2">
    <location>
        <begin position="58"/>
        <end position="391"/>
    </location>
</feature>
<sequence>MSSSLFRVKEHVIPCCHIREYPHATFDDQEEVLELAVKQYTPLDNPSPEPGDVTIIAAHANGFPKELYEPLWDELLKRANKAGFSIRGIWISDVAWQGKSGVLNEKKLGNDPCWFDHSRDLLGMVNHFRSEIKRPIVGVAHSMGGAMLVGLSLMHPRLFETMVLLDAVIQPQFSKTGNGRPAKMSAIRRERWASRKAAAESMKKSPFYQTWDPRVLDLWIEHGLRDLPDEPPSQTSHALPPSTTEPTLTPRPEPPVTLTTARSQEVFTFLRPNYIPSDPSTPGPHNLTTSNTHIRAYHNRLTHPDITPTSDPQSPFYRPEPIRLFHNLPHLRPSALFVGGELSDLTSANKFDTAGTGIGGSGGKPEGMVEEVVIKGAGHLIPMEKVDETADVVAEWIARQMRRWRVLEAKERREWATVPEKERSVMSAYHVKTLTQDFGKPIRVKEAPKL</sequence>
<dbReference type="InterPro" id="IPR000073">
    <property type="entry name" value="AB_hydrolase_1"/>
</dbReference>
<name>A0A9P4SG37_9PEZI</name>
<comment type="caution">
    <text evidence="3">The sequence shown here is derived from an EMBL/GenBank/DDBJ whole genome shotgun (WGS) entry which is preliminary data.</text>
</comment>
<evidence type="ECO:0000313" key="3">
    <source>
        <dbReference type="EMBL" id="KAF2842281.1"/>
    </source>
</evidence>
<feature type="region of interest" description="Disordered" evidence="1">
    <location>
        <begin position="226"/>
        <end position="256"/>
    </location>
</feature>
<dbReference type="SUPFAM" id="SSF53474">
    <property type="entry name" value="alpha/beta-Hydrolases"/>
    <property type="match status" value="1"/>
</dbReference>
<organism evidence="3 4">
    <name type="scientific">Patellaria atrata CBS 101060</name>
    <dbReference type="NCBI Taxonomy" id="1346257"/>
    <lineage>
        <taxon>Eukaryota</taxon>
        <taxon>Fungi</taxon>
        <taxon>Dikarya</taxon>
        <taxon>Ascomycota</taxon>
        <taxon>Pezizomycotina</taxon>
        <taxon>Dothideomycetes</taxon>
        <taxon>Dothideomycetes incertae sedis</taxon>
        <taxon>Patellariales</taxon>
        <taxon>Patellariaceae</taxon>
        <taxon>Patellaria</taxon>
    </lineage>
</organism>
<dbReference type="Pfam" id="PF12697">
    <property type="entry name" value="Abhydrolase_6"/>
    <property type="match status" value="1"/>
</dbReference>
<dbReference type="EMBL" id="MU006090">
    <property type="protein sequence ID" value="KAF2842281.1"/>
    <property type="molecule type" value="Genomic_DNA"/>
</dbReference>
<evidence type="ECO:0000256" key="1">
    <source>
        <dbReference type="SAM" id="MobiDB-lite"/>
    </source>
</evidence>
<protein>
    <submittedName>
        <fullName evidence="3">Alpha/beta-hydrolase</fullName>
    </submittedName>
</protein>
<dbReference type="Gene3D" id="3.40.50.1820">
    <property type="entry name" value="alpha/beta hydrolase"/>
    <property type="match status" value="1"/>
</dbReference>